<comment type="similarity">
    <text evidence="2">Belongs to the cation diffusion facilitator (CDF) transporter (TC 2.A.4) family. FieF subfamily.</text>
</comment>
<evidence type="ECO:0000256" key="7">
    <source>
        <dbReference type="ARBA" id="ARBA00022989"/>
    </source>
</evidence>
<evidence type="ECO:0000259" key="10">
    <source>
        <dbReference type="Pfam" id="PF01545"/>
    </source>
</evidence>
<feature type="domain" description="Cation efflux protein cytoplasmic" evidence="11">
    <location>
        <begin position="224"/>
        <end position="299"/>
    </location>
</feature>
<dbReference type="GO" id="GO:0006826">
    <property type="term" value="P:iron ion transport"/>
    <property type="evidence" value="ECO:0007669"/>
    <property type="project" value="UniProtKB-KW"/>
</dbReference>
<feature type="transmembrane region" description="Helical" evidence="9">
    <location>
        <begin position="92"/>
        <end position="114"/>
    </location>
</feature>
<keyword evidence="7 9" id="KW-1133">Transmembrane helix</keyword>
<dbReference type="AlphaFoldDB" id="A0A142B6K8"/>
<name>A0A142B6K8_9GAMM</name>
<evidence type="ECO:0000259" key="11">
    <source>
        <dbReference type="Pfam" id="PF16916"/>
    </source>
</evidence>
<evidence type="ECO:0000256" key="5">
    <source>
        <dbReference type="ARBA" id="ARBA00022692"/>
    </source>
</evidence>
<dbReference type="Pfam" id="PF16916">
    <property type="entry name" value="ZT_dimer"/>
    <property type="match status" value="1"/>
</dbReference>
<evidence type="ECO:0000313" key="13">
    <source>
        <dbReference type="Proteomes" id="UP000071065"/>
    </source>
</evidence>
<evidence type="ECO:0000256" key="9">
    <source>
        <dbReference type="SAM" id="Phobius"/>
    </source>
</evidence>
<reference evidence="12 13" key="1">
    <citation type="journal article" date="2016" name="Front. Microbiol.">
        <title>Genomic Insight into the Host-Endosymbiont Relationship of Endozoicomonas montiporae CL-33(T) with its Coral Host.</title>
        <authorList>
            <person name="Ding J.-Y."/>
            <person name="Shiu J.-H."/>
            <person name="Chen W.-M."/>
            <person name="Chiang Y.-R."/>
            <person name="Tang S.-L."/>
        </authorList>
    </citation>
    <scope>NUCLEOTIDE SEQUENCE [LARGE SCALE GENOMIC DNA]</scope>
    <source>
        <strain evidence="12 13">CL-33</strain>
    </source>
</reference>
<dbReference type="InterPro" id="IPR027469">
    <property type="entry name" value="Cation_efflux_TMD_sf"/>
</dbReference>
<dbReference type="FunFam" id="1.20.1510.10:FF:000006">
    <property type="entry name" value="Divalent cation efflux transporter"/>
    <property type="match status" value="1"/>
</dbReference>
<feature type="transmembrane region" description="Helical" evidence="9">
    <location>
        <begin position="126"/>
        <end position="148"/>
    </location>
</feature>
<feature type="domain" description="Cation efflux protein transmembrane" evidence="10">
    <location>
        <begin position="25"/>
        <end position="219"/>
    </location>
</feature>
<dbReference type="InterPro" id="IPR036837">
    <property type="entry name" value="Cation_efflux_CTD_sf"/>
</dbReference>
<keyword evidence="6" id="KW-0862">Zinc</keyword>
<keyword evidence="4" id="KW-0410">Iron transport</keyword>
<dbReference type="Pfam" id="PF01545">
    <property type="entry name" value="Cation_efflux"/>
    <property type="match status" value="1"/>
</dbReference>
<dbReference type="GO" id="GO:0016020">
    <property type="term" value="C:membrane"/>
    <property type="evidence" value="ECO:0007669"/>
    <property type="project" value="UniProtKB-SubCell"/>
</dbReference>
<keyword evidence="4" id="KW-0408">Iron</keyword>
<dbReference type="PANTHER" id="PTHR43840:SF15">
    <property type="entry name" value="MITOCHONDRIAL METAL TRANSPORTER 1-RELATED"/>
    <property type="match status" value="1"/>
</dbReference>
<dbReference type="SUPFAM" id="SSF160240">
    <property type="entry name" value="Cation efflux protein cytoplasmic domain-like"/>
    <property type="match status" value="1"/>
</dbReference>
<dbReference type="GO" id="GO:0006829">
    <property type="term" value="P:zinc ion transport"/>
    <property type="evidence" value="ECO:0007669"/>
    <property type="project" value="UniProtKB-KW"/>
</dbReference>
<evidence type="ECO:0000256" key="2">
    <source>
        <dbReference type="ARBA" id="ARBA00010212"/>
    </source>
</evidence>
<evidence type="ECO:0000256" key="1">
    <source>
        <dbReference type="ARBA" id="ARBA00004141"/>
    </source>
</evidence>
<evidence type="ECO:0000313" key="12">
    <source>
        <dbReference type="EMBL" id="AMO54384.1"/>
    </source>
</evidence>
<dbReference type="PANTHER" id="PTHR43840">
    <property type="entry name" value="MITOCHONDRIAL METAL TRANSPORTER 1-RELATED"/>
    <property type="match status" value="1"/>
</dbReference>
<dbReference type="KEGG" id="emp:EZMO1_0112"/>
<feature type="transmembrane region" description="Helical" evidence="9">
    <location>
        <begin position="20"/>
        <end position="40"/>
    </location>
</feature>
<organism evidence="12 13">
    <name type="scientific">Endozoicomonas montiporae CL-33</name>
    <dbReference type="NCBI Taxonomy" id="570277"/>
    <lineage>
        <taxon>Bacteria</taxon>
        <taxon>Pseudomonadati</taxon>
        <taxon>Pseudomonadota</taxon>
        <taxon>Gammaproteobacteria</taxon>
        <taxon>Oceanospirillales</taxon>
        <taxon>Endozoicomonadaceae</taxon>
        <taxon>Endozoicomonas</taxon>
    </lineage>
</organism>
<feature type="transmembrane region" description="Helical" evidence="9">
    <location>
        <begin position="169"/>
        <end position="190"/>
    </location>
</feature>
<dbReference type="EMBL" id="CP013251">
    <property type="protein sequence ID" value="AMO54384.1"/>
    <property type="molecule type" value="Genomic_DNA"/>
</dbReference>
<dbReference type="RefSeq" id="WP_201772233.1">
    <property type="nucleotide sequence ID" value="NZ_CP013251.1"/>
</dbReference>
<evidence type="ECO:0000256" key="8">
    <source>
        <dbReference type="ARBA" id="ARBA00023136"/>
    </source>
</evidence>
<accession>A0A142B6K8</accession>
<dbReference type="NCBIfam" id="TIGR01297">
    <property type="entry name" value="CDF"/>
    <property type="match status" value="1"/>
</dbReference>
<sequence>MTDKQLSPSMHDAELATRTVTGTTWVGLIVNLALSILKILSGTLGNSRAVVADGLHSLSDLVSDFAVLAGVKVWSKPADSCHPYGHQRFETLVTLFIGLLMVGTGIGIAWDAFVSWDAGNIASAEPIALIAALISIVIKEGLFHWTLYKGKQVNSSALIANAWHHRSDALSSMPAAIAVLVSMFLPQFAWIDLAGALVIALFILFSAFKICAPALSSLVDSGASEDITERLHALAVTVEGVKGIHRLRTRHHGGLFVDMHLYVDGSLSVNQGHDIALAVETLLLEEGPHIIEVLIHIDPWNESVS</sequence>
<evidence type="ECO:0000256" key="3">
    <source>
        <dbReference type="ARBA" id="ARBA00022448"/>
    </source>
</evidence>
<keyword evidence="8 9" id="KW-0472">Membrane</keyword>
<dbReference type="InterPro" id="IPR002524">
    <property type="entry name" value="Cation_efflux"/>
</dbReference>
<dbReference type="STRING" id="570277.EZMO1_0112"/>
<evidence type="ECO:0000256" key="6">
    <source>
        <dbReference type="ARBA" id="ARBA00022906"/>
    </source>
</evidence>
<comment type="subcellular location">
    <subcellularLocation>
        <location evidence="1">Membrane</location>
        <topology evidence="1">Multi-pass membrane protein</topology>
    </subcellularLocation>
</comment>
<keyword evidence="6" id="KW-0864">Zinc transport</keyword>
<dbReference type="GO" id="GO:0008324">
    <property type="term" value="F:monoatomic cation transmembrane transporter activity"/>
    <property type="evidence" value="ECO:0007669"/>
    <property type="project" value="InterPro"/>
</dbReference>
<gene>
    <name evidence="12" type="ORF">EZMO1_0112</name>
</gene>
<proteinExistence type="inferred from homology"/>
<dbReference type="InterPro" id="IPR058533">
    <property type="entry name" value="Cation_efflux_TM"/>
</dbReference>
<dbReference type="Proteomes" id="UP000071065">
    <property type="component" value="Chromosome"/>
</dbReference>
<feature type="transmembrane region" description="Helical" evidence="9">
    <location>
        <begin position="196"/>
        <end position="215"/>
    </location>
</feature>
<dbReference type="InterPro" id="IPR050291">
    <property type="entry name" value="CDF_Transporter"/>
</dbReference>
<dbReference type="SUPFAM" id="SSF161111">
    <property type="entry name" value="Cation efflux protein transmembrane domain-like"/>
    <property type="match status" value="1"/>
</dbReference>
<keyword evidence="3" id="KW-0813">Transport</keyword>
<keyword evidence="5 9" id="KW-0812">Transmembrane</keyword>
<dbReference type="Gene3D" id="3.30.70.1350">
    <property type="entry name" value="Cation efflux protein, cytoplasmic domain"/>
    <property type="match status" value="1"/>
</dbReference>
<keyword evidence="6" id="KW-0406">Ion transport</keyword>
<protein>
    <submittedName>
        <fullName evidence="12">Cation diffusion facilitator family transporter</fullName>
    </submittedName>
</protein>
<dbReference type="PATRIC" id="fig|570277.3.peg.115"/>
<dbReference type="Gene3D" id="1.20.1510.10">
    <property type="entry name" value="Cation efflux protein transmembrane domain"/>
    <property type="match status" value="1"/>
</dbReference>
<evidence type="ECO:0000256" key="4">
    <source>
        <dbReference type="ARBA" id="ARBA00022496"/>
    </source>
</evidence>
<dbReference type="InterPro" id="IPR027470">
    <property type="entry name" value="Cation_efflux_CTD"/>
</dbReference>